<evidence type="ECO:0000313" key="3">
    <source>
        <dbReference type="Proteomes" id="UP000298138"/>
    </source>
</evidence>
<proteinExistence type="predicted"/>
<dbReference type="AlphaFoldDB" id="A0A4S2MLY7"/>
<keyword evidence="3" id="KW-1185">Reference proteome</keyword>
<organism evidence="2 3">
    <name type="scientific">Ascodesmis nigricans</name>
    <dbReference type="NCBI Taxonomy" id="341454"/>
    <lineage>
        <taxon>Eukaryota</taxon>
        <taxon>Fungi</taxon>
        <taxon>Dikarya</taxon>
        <taxon>Ascomycota</taxon>
        <taxon>Pezizomycotina</taxon>
        <taxon>Pezizomycetes</taxon>
        <taxon>Pezizales</taxon>
        <taxon>Ascodesmidaceae</taxon>
        <taxon>Ascodesmis</taxon>
    </lineage>
</organism>
<gene>
    <name evidence="2" type="ORF">EX30DRAFT_171511</name>
</gene>
<dbReference type="EMBL" id="ML220146">
    <property type="protein sequence ID" value="TGZ78042.1"/>
    <property type="molecule type" value="Genomic_DNA"/>
</dbReference>
<name>A0A4S2MLY7_9PEZI</name>
<feature type="region of interest" description="Disordered" evidence="1">
    <location>
        <begin position="51"/>
        <end position="91"/>
    </location>
</feature>
<dbReference type="InParanoid" id="A0A4S2MLY7"/>
<feature type="compositionally biased region" description="Pro residues" evidence="1">
    <location>
        <begin position="67"/>
        <end position="82"/>
    </location>
</feature>
<sequence length="129" mass="14265">MHSPGTIDITLPRIDRNCTLCYIPSPTHHHPLPFPPITIIITINLLPLASPSKNSNNPAAIHHADPPTSPHPRPTSPYPHPILQPDSPHSRVCSNGWRIRGRRRGGASARWCCRETLKPPVTRMQPAPS</sequence>
<protein>
    <submittedName>
        <fullName evidence="2">Uncharacterized protein</fullName>
    </submittedName>
</protein>
<reference evidence="2 3" key="1">
    <citation type="submission" date="2019-04" db="EMBL/GenBank/DDBJ databases">
        <title>Comparative genomics and transcriptomics to analyze fruiting body development in filamentous ascomycetes.</title>
        <authorList>
            <consortium name="DOE Joint Genome Institute"/>
            <person name="Lutkenhaus R."/>
            <person name="Traeger S."/>
            <person name="Breuer J."/>
            <person name="Kuo A."/>
            <person name="Lipzen A."/>
            <person name="Pangilinan J."/>
            <person name="Dilworth D."/>
            <person name="Sandor L."/>
            <person name="Poggeler S."/>
            <person name="Barry K."/>
            <person name="Grigoriev I.V."/>
            <person name="Nowrousian M."/>
        </authorList>
    </citation>
    <scope>NUCLEOTIDE SEQUENCE [LARGE SCALE GENOMIC DNA]</scope>
    <source>
        <strain evidence="2 3">CBS 389.68</strain>
    </source>
</reference>
<accession>A0A4S2MLY7</accession>
<dbReference type="Proteomes" id="UP000298138">
    <property type="component" value="Unassembled WGS sequence"/>
</dbReference>
<evidence type="ECO:0000256" key="1">
    <source>
        <dbReference type="SAM" id="MobiDB-lite"/>
    </source>
</evidence>
<evidence type="ECO:0000313" key="2">
    <source>
        <dbReference type="EMBL" id="TGZ78042.1"/>
    </source>
</evidence>